<dbReference type="Gene3D" id="3.40.1800.30">
    <property type="match status" value="1"/>
</dbReference>
<dbReference type="Pfam" id="PF13866">
    <property type="entry name" value="zf-SAP30"/>
    <property type="match status" value="1"/>
</dbReference>
<reference evidence="16" key="1">
    <citation type="submission" date="2023-06" db="EMBL/GenBank/DDBJ databases">
        <title>Reference genome for the Northern bat (Eptesicus nilssonii), a most northern bat species.</title>
        <authorList>
            <person name="Laine V.N."/>
            <person name="Pulliainen A.T."/>
            <person name="Lilley T.M."/>
        </authorList>
    </citation>
    <scope>NUCLEOTIDE SEQUENCE</scope>
    <source>
        <strain evidence="16">BLF_Eptnil</strain>
        <tissue evidence="16">Kidney</tissue>
    </source>
</reference>
<evidence type="ECO:0000256" key="4">
    <source>
        <dbReference type="ARBA" id="ARBA00022723"/>
    </source>
</evidence>
<feature type="compositionally biased region" description="Basic and acidic residues" evidence="13">
    <location>
        <begin position="297"/>
        <end position="311"/>
    </location>
</feature>
<dbReference type="InterPro" id="IPR024145">
    <property type="entry name" value="His_deAcase_SAP30/SAP30L"/>
</dbReference>
<dbReference type="GO" id="GO:0003712">
    <property type="term" value="F:transcription coregulator activity"/>
    <property type="evidence" value="ECO:0007669"/>
    <property type="project" value="TreeGrafter"/>
</dbReference>
<dbReference type="EMBL" id="JAULJE010000005">
    <property type="protein sequence ID" value="KAK1343492.1"/>
    <property type="molecule type" value="Genomic_DNA"/>
</dbReference>
<evidence type="ECO:0000259" key="15">
    <source>
        <dbReference type="Pfam" id="PF13867"/>
    </source>
</evidence>
<dbReference type="AlphaFoldDB" id="A0AA40I5M0"/>
<keyword evidence="8" id="KW-0446">Lipid-binding</keyword>
<accession>A0AA40I5M0</accession>
<evidence type="ECO:0000259" key="14">
    <source>
        <dbReference type="Pfam" id="PF13866"/>
    </source>
</evidence>
<evidence type="ECO:0000313" key="16">
    <source>
        <dbReference type="EMBL" id="KAK1343492.1"/>
    </source>
</evidence>
<keyword evidence="7" id="KW-0805">Transcription regulation</keyword>
<dbReference type="Pfam" id="PF13867">
    <property type="entry name" value="SAP30_Sin3_bdg"/>
    <property type="match status" value="1"/>
</dbReference>
<keyword evidence="10" id="KW-0804">Transcription</keyword>
<dbReference type="PANTHER" id="PTHR13286:SF5">
    <property type="entry name" value="HISTONE DEACETYLASE COMPLEX SUBUNIT SAP30L"/>
    <property type="match status" value="1"/>
</dbReference>
<dbReference type="Gene3D" id="6.10.160.20">
    <property type="match status" value="1"/>
</dbReference>
<feature type="compositionally biased region" description="Basic and acidic residues" evidence="13">
    <location>
        <begin position="51"/>
        <end position="69"/>
    </location>
</feature>
<evidence type="ECO:0000256" key="11">
    <source>
        <dbReference type="ARBA" id="ARBA00023242"/>
    </source>
</evidence>
<evidence type="ECO:0008006" key="18">
    <source>
        <dbReference type="Google" id="ProtNLM"/>
    </source>
</evidence>
<feature type="domain" description="Histone deacetylase complex subunit SAP30 zinc-finger" evidence="14">
    <location>
        <begin position="121"/>
        <end position="174"/>
    </location>
</feature>
<evidence type="ECO:0000256" key="9">
    <source>
        <dbReference type="ARBA" id="ARBA00023125"/>
    </source>
</evidence>
<sequence length="325" mass="35576">MNGFSTEEDSREGPPARPRRRPGLRPELLPHRGRRALRPAGGQRLLQQEGPEEHLAKETQAGHRQERESPGPGRVPAPERSRLLPPNSGRDSGALPAKGEVAVTSLSAAASASAKGHGAAASQAAVGKRGRNKAKTRASEVAFAVEVRHLYICDFHKNFIQSVRNKRKRKTSDDGGDSPEHDTDIPEVDLFQLQVNTLRRYKRHYKLQTRPGFNKAQLAETVSRHFRNIPVNEKETLAYFIYMVKSNKSRLDQKSEGGKQLDSALQEPGLSGEFIPGLRVGGNRPPAENPGVCEEGSSDKGVRGVRGDALKNNKNSTASATARLR</sequence>
<evidence type="ECO:0000256" key="10">
    <source>
        <dbReference type="ARBA" id="ARBA00023163"/>
    </source>
</evidence>
<keyword evidence="6" id="KW-0862">Zinc</keyword>
<gene>
    <name evidence="16" type="ORF">QTO34_016272</name>
</gene>
<keyword evidence="9" id="KW-0238">DNA-binding</keyword>
<dbReference type="Proteomes" id="UP001177744">
    <property type="component" value="Unassembled WGS sequence"/>
</dbReference>
<evidence type="ECO:0000256" key="7">
    <source>
        <dbReference type="ARBA" id="ARBA00023015"/>
    </source>
</evidence>
<feature type="region of interest" description="Disordered" evidence="13">
    <location>
        <begin position="1"/>
        <end position="95"/>
    </location>
</feature>
<protein>
    <recommendedName>
        <fullName evidence="18">Histone deacetylase complex subunit SAP30L</fullName>
    </recommendedName>
</protein>
<dbReference type="InterPro" id="IPR038291">
    <property type="entry name" value="SAP30_C_sf"/>
</dbReference>
<keyword evidence="4" id="KW-0479">Metal-binding</keyword>
<dbReference type="InterPro" id="IPR025717">
    <property type="entry name" value="SAP30_zn-finger"/>
</dbReference>
<keyword evidence="17" id="KW-1185">Reference proteome</keyword>
<evidence type="ECO:0000256" key="12">
    <source>
        <dbReference type="ARBA" id="ARBA00045340"/>
    </source>
</evidence>
<feature type="region of interest" description="Disordered" evidence="13">
    <location>
        <begin position="115"/>
        <end position="134"/>
    </location>
</feature>
<dbReference type="GO" id="GO:0006355">
    <property type="term" value="P:regulation of DNA-templated transcription"/>
    <property type="evidence" value="ECO:0007669"/>
    <property type="project" value="TreeGrafter"/>
</dbReference>
<evidence type="ECO:0000256" key="5">
    <source>
        <dbReference type="ARBA" id="ARBA00022771"/>
    </source>
</evidence>
<keyword evidence="5" id="KW-0863">Zinc-finger</keyword>
<evidence type="ECO:0000256" key="6">
    <source>
        <dbReference type="ARBA" id="ARBA00022833"/>
    </source>
</evidence>
<name>A0AA40I5M0_CNENI</name>
<keyword evidence="11" id="KW-0539">Nucleus</keyword>
<evidence type="ECO:0000256" key="2">
    <source>
        <dbReference type="ARBA" id="ARBA00006283"/>
    </source>
</evidence>
<evidence type="ECO:0000256" key="3">
    <source>
        <dbReference type="ARBA" id="ARBA00022491"/>
    </source>
</evidence>
<evidence type="ECO:0000256" key="8">
    <source>
        <dbReference type="ARBA" id="ARBA00023121"/>
    </source>
</evidence>
<organism evidence="16 17">
    <name type="scientific">Cnephaeus nilssonii</name>
    <name type="common">Northern bat</name>
    <name type="synonym">Eptesicus nilssonii</name>
    <dbReference type="NCBI Taxonomy" id="3371016"/>
    <lineage>
        <taxon>Eukaryota</taxon>
        <taxon>Metazoa</taxon>
        <taxon>Chordata</taxon>
        <taxon>Craniata</taxon>
        <taxon>Vertebrata</taxon>
        <taxon>Euteleostomi</taxon>
        <taxon>Mammalia</taxon>
        <taxon>Eutheria</taxon>
        <taxon>Laurasiatheria</taxon>
        <taxon>Chiroptera</taxon>
        <taxon>Yangochiroptera</taxon>
        <taxon>Vespertilionidae</taxon>
        <taxon>Cnephaeus</taxon>
    </lineage>
</organism>
<feature type="compositionally biased region" description="Polar residues" evidence="13">
    <location>
        <begin position="312"/>
        <end position="325"/>
    </location>
</feature>
<evidence type="ECO:0000256" key="1">
    <source>
        <dbReference type="ARBA" id="ARBA00004604"/>
    </source>
</evidence>
<comment type="similarity">
    <text evidence="2">Belongs to the SAP30 family.</text>
</comment>
<evidence type="ECO:0000313" key="17">
    <source>
        <dbReference type="Proteomes" id="UP001177744"/>
    </source>
</evidence>
<comment type="subcellular location">
    <subcellularLocation>
        <location evidence="1">Nucleus</location>
        <location evidence="1">Nucleolus</location>
    </subcellularLocation>
</comment>
<comment type="function">
    <text evidence="12">Functions as a transcription repressor, probably via its interaction with histone deacetylase complexes. Involved in the functional recruitment of the class 1 Sin3-histone deacetylase complex (HDAC) to the nucleolus. Binds DNA, apparently without sequence-specificity, and bends bound double-stranded DNA. Binds phosphoinositol phosphates (phosphoinositol 3-phosphate, phosphoinositol 4-phosphate and phosphoinositol 5-phosphate) via the same basic sequence motif that mediates DNA binding and nuclear import.</text>
</comment>
<keyword evidence="3" id="KW-0678">Repressor</keyword>
<dbReference type="GO" id="GO:0008289">
    <property type="term" value="F:lipid binding"/>
    <property type="evidence" value="ECO:0007669"/>
    <property type="project" value="UniProtKB-KW"/>
</dbReference>
<feature type="region of interest" description="Disordered" evidence="13">
    <location>
        <begin position="164"/>
        <end position="185"/>
    </location>
</feature>
<dbReference type="InterPro" id="IPR025718">
    <property type="entry name" value="SAP30_Sin3-bd"/>
</dbReference>
<feature type="domain" description="Histone deacetylase complex subunit SAP30 Sin3 binding" evidence="15">
    <location>
        <begin position="193"/>
        <end position="245"/>
    </location>
</feature>
<dbReference type="GO" id="GO:0008270">
    <property type="term" value="F:zinc ion binding"/>
    <property type="evidence" value="ECO:0007669"/>
    <property type="project" value="UniProtKB-KW"/>
</dbReference>
<dbReference type="GO" id="GO:0000118">
    <property type="term" value="C:histone deacetylase complex"/>
    <property type="evidence" value="ECO:0007669"/>
    <property type="project" value="TreeGrafter"/>
</dbReference>
<feature type="compositionally biased region" description="Acidic residues" evidence="13">
    <location>
        <begin position="1"/>
        <end position="10"/>
    </location>
</feature>
<evidence type="ECO:0000256" key="13">
    <source>
        <dbReference type="SAM" id="MobiDB-lite"/>
    </source>
</evidence>
<dbReference type="GO" id="GO:0003677">
    <property type="term" value="F:DNA binding"/>
    <property type="evidence" value="ECO:0007669"/>
    <property type="project" value="UniProtKB-KW"/>
</dbReference>
<feature type="region of interest" description="Disordered" evidence="13">
    <location>
        <begin position="276"/>
        <end position="325"/>
    </location>
</feature>
<proteinExistence type="inferred from homology"/>
<dbReference type="PANTHER" id="PTHR13286">
    <property type="entry name" value="SAP30"/>
    <property type="match status" value="1"/>
</dbReference>
<comment type="caution">
    <text evidence="16">The sequence shown here is derived from an EMBL/GenBank/DDBJ whole genome shotgun (WGS) entry which is preliminary data.</text>
</comment>
<dbReference type="GO" id="GO:0005730">
    <property type="term" value="C:nucleolus"/>
    <property type="evidence" value="ECO:0007669"/>
    <property type="project" value="UniProtKB-SubCell"/>
</dbReference>
<feature type="compositionally biased region" description="Low complexity" evidence="13">
    <location>
        <begin position="115"/>
        <end position="127"/>
    </location>
</feature>